<dbReference type="InterPro" id="IPR023801">
    <property type="entry name" value="His_deacetylse_dom"/>
</dbReference>
<sequence>MVHFIKYIWSEKFMNACSVLPAYNRHSEQCYYKDHCLGSSEQDDDEFPSRSQLIHELIQAFKIFHTNEIGLDETDDEKEGENDENLDSQIISNNHLRKRTDIEIVEPEKALLHDLELFHSREYLKALFKIDKFLKRNEKQFDKEKSNESYEEGMTDSGESSDSSSDSDQDEEEIMELRKKFGLVDDAHDFQGMLDYVLWLAGSCKTISSIVNKFCMENVGKQHSLTIFNWEGGRHHARKAKAAGFCYVNDIVLLALQIKKKRIMCIDIDVHHGDGTQDAFFSSERVLTVSFHQFGPGLYPGTGDITETGQGRGKNLNINIPLKEGLTDQMFQPLFQKVISKAYEKFKPDVVLLINGADNLNGDPLGSWNLSDSSFQFVAAMVRNMLQPEVTIILGGGGYNYISTAIAFATVSNAFVNNTNLPELIPEHRYFEFYKSNGFCTKVPSGHKPNLNTEYYIKQLEETIYDAIGRCKATGCQSSAATWNYNHQRFCARHAWTCETCANCQTNPQNIFCEFLYLYYWRRRTRHLCSENVYSLQHLFNEIHLDVSKDRMSNNDLAMNQDSLPSSEVMDIMFENYLLLESSLKLDVQFILPHSHASNVRATYYQEDPSAMVLRTKLMILWEIFDELNSNGTSHELYLMDSLKDFTAFENHVKSNSKFEFLWDEQSSIWLELLFPYINHSYAPHLTPVALVKVNLLANIPDQVVLCTHCLEHLVSNKIDQYVKIQQQSQLAVADQNLNTTANYLQWLSNEIMGEILSFLPFPYGYMNLSLISRQFYQFIHYESTYNWISNFIIPYRHAYSTAHSSLVLETTERRNEILLSDMMEKVFRTFKGFNGLSSIHKIYNFFFSDRADSYRTHDFLFELVLFQKLLKRNCKDGNLKTHFDTMVVGLLDQPIRYYQMYWLSKRERTSVRFKHLTLLVYFHLSGGKHFNYKHFRRIYKSLFSQSETNVMNVEFQEITFYTTFQIDPTYYFDLKAFKTNLGRSLLLTSPQNTDQIASFPDFDELYFGRLSRISCLTVIMVHYEWHVKQIQMFKRGLRIDRLKFVHSSSDSISKDDVLIMMKVLRAIMEQQIVVLQIKLSLKDKQEMKQYDPHEFSILETYFDSLQELHCDHKKFI</sequence>
<dbReference type="PRINTS" id="PR01270">
    <property type="entry name" value="HDASUPER"/>
</dbReference>
<evidence type="ECO:0000313" key="4">
    <source>
        <dbReference type="EMBL" id="KAG2382595.1"/>
    </source>
</evidence>
<accession>A0AA88KKG1</accession>
<dbReference type="Gene3D" id="3.40.800.20">
    <property type="entry name" value="Histone deacetylase domain"/>
    <property type="match status" value="1"/>
</dbReference>
<comment type="caution">
    <text evidence="4">The sequence shown here is derived from an EMBL/GenBank/DDBJ whole genome shotgun (WGS) entry which is preliminary data.</text>
</comment>
<dbReference type="GO" id="GO:0040029">
    <property type="term" value="P:epigenetic regulation of gene expression"/>
    <property type="evidence" value="ECO:0007669"/>
    <property type="project" value="TreeGrafter"/>
</dbReference>
<organism evidence="4 5">
    <name type="scientific">Naegleria lovaniensis</name>
    <name type="common">Amoeba</name>
    <dbReference type="NCBI Taxonomy" id="51637"/>
    <lineage>
        <taxon>Eukaryota</taxon>
        <taxon>Discoba</taxon>
        <taxon>Heterolobosea</taxon>
        <taxon>Tetramitia</taxon>
        <taxon>Eutetramitia</taxon>
        <taxon>Vahlkampfiidae</taxon>
        <taxon>Naegleria</taxon>
    </lineage>
</organism>
<evidence type="ECO:0000259" key="2">
    <source>
        <dbReference type="Pfam" id="PF00646"/>
    </source>
</evidence>
<dbReference type="PANTHER" id="PTHR10625">
    <property type="entry name" value="HISTONE DEACETYLASE HDAC1-RELATED"/>
    <property type="match status" value="1"/>
</dbReference>
<proteinExistence type="predicted"/>
<keyword evidence="5" id="KW-1185">Reference proteome</keyword>
<feature type="domain" description="Histone deacetylase" evidence="3">
    <location>
        <begin position="96"/>
        <end position="410"/>
    </location>
</feature>
<name>A0AA88KKG1_NAELO</name>
<evidence type="ECO:0008006" key="6">
    <source>
        <dbReference type="Google" id="ProtNLM"/>
    </source>
</evidence>
<dbReference type="InterPro" id="IPR037138">
    <property type="entry name" value="His_deacetylse_dom_sf"/>
</dbReference>
<dbReference type="GO" id="GO:0004407">
    <property type="term" value="F:histone deacetylase activity"/>
    <property type="evidence" value="ECO:0007669"/>
    <property type="project" value="TreeGrafter"/>
</dbReference>
<feature type="domain" description="F-box" evidence="2">
    <location>
        <begin position="746"/>
        <end position="783"/>
    </location>
</feature>
<dbReference type="RefSeq" id="XP_044548274.1">
    <property type="nucleotide sequence ID" value="XM_044694896.1"/>
</dbReference>
<reference evidence="4 5" key="1">
    <citation type="journal article" date="2018" name="BMC Genomics">
        <title>The genome of Naegleria lovaniensis, the basis for a comparative approach to unravel pathogenicity factors of the human pathogenic amoeba N. fowleri.</title>
        <authorList>
            <person name="Liechti N."/>
            <person name="Schurch N."/>
            <person name="Bruggmann R."/>
            <person name="Wittwer M."/>
        </authorList>
    </citation>
    <scope>NUCLEOTIDE SEQUENCE [LARGE SCALE GENOMIC DNA]</scope>
    <source>
        <strain evidence="4 5">ATCC 30569</strain>
    </source>
</reference>
<dbReference type="SUPFAM" id="SSF52768">
    <property type="entry name" value="Arginase/deacetylase"/>
    <property type="match status" value="1"/>
</dbReference>
<dbReference type="GO" id="GO:0005634">
    <property type="term" value="C:nucleus"/>
    <property type="evidence" value="ECO:0007669"/>
    <property type="project" value="TreeGrafter"/>
</dbReference>
<feature type="compositionally biased region" description="Low complexity" evidence="1">
    <location>
        <begin position="155"/>
        <end position="164"/>
    </location>
</feature>
<dbReference type="Pfam" id="PF00646">
    <property type="entry name" value="F-box"/>
    <property type="match status" value="1"/>
</dbReference>
<feature type="region of interest" description="Disordered" evidence="1">
    <location>
        <begin position="144"/>
        <end position="171"/>
    </location>
</feature>
<protein>
    <recommendedName>
        <fullName evidence="6">Histone deacetylase</fullName>
    </recommendedName>
</protein>
<dbReference type="InterPro" id="IPR001810">
    <property type="entry name" value="F-box_dom"/>
</dbReference>
<dbReference type="AlphaFoldDB" id="A0AA88KKG1"/>
<dbReference type="EMBL" id="PYSW02000023">
    <property type="protein sequence ID" value="KAG2382595.1"/>
    <property type="molecule type" value="Genomic_DNA"/>
</dbReference>
<evidence type="ECO:0000259" key="3">
    <source>
        <dbReference type="Pfam" id="PF00850"/>
    </source>
</evidence>
<dbReference type="GeneID" id="68097630"/>
<dbReference type="Proteomes" id="UP000816034">
    <property type="component" value="Unassembled WGS sequence"/>
</dbReference>
<evidence type="ECO:0000313" key="5">
    <source>
        <dbReference type="Proteomes" id="UP000816034"/>
    </source>
</evidence>
<gene>
    <name evidence="4" type="ORF">C9374_005175</name>
</gene>
<evidence type="ECO:0000256" key="1">
    <source>
        <dbReference type="SAM" id="MobiDB-lite"/>
    </source>
</evidence>
<dbReference type="PANTHER" id="PTHR10625:SF10">
    <property type="entry name" value="HISTONE DEACETYLASE HDAC1"/>
    <property type="match status" value="1"/>
</dbReference>
<dbReference type="InterPro" id="IPR023696">
    <property type="entry name" value="Ureohydrolase_dom_sf"/>
</dbReference>
<dbReference type="InterPro" id="IPR000286">
    <property type="entry name" value="HDACs"/>
</dbReference>
<dbReference type="Pfam" id="PF00850">
    <property type="entry name" value="Hist_deacetyl"/>
    <property type="match status" value="1"/>
</dbReference>